<gene>
    <name evidence="1" type="ORF">H5410_005502</name>
</gene>
<name>A0A9J6A7R1_SOLCO</name>
<proteinExistence type="predicted"/>
<accession>A0A9J6A7R1</accession>
<dbReference type="EMBL" id="JACXVP010000002">
    <property type="protein sequence ID" value="KAG5620284.1"/>
    <property type="molecule type" value="Genomic_DNA"/>
</dbReference>
<comment type="caution">
    <text evidence="1">The sequence shown here is derived from an EMBL/GenBank/DDBJ whole genome shotgun (WGS) entry which is preliminary data.</text>
</comment>
<protein>
    <submittedName>
        <fullName evidence="1">Uncharacterized protein</fullName>
    </submittedName>
</protein>
<keyword evidence="2" id="KW-1185">Reference proteome</keyword>
<evidence type="ECO:0000313" key="2">
    <source>
        <dbReference type="Proteomes" id="UP000824120"/>
    </source>
</evidence>
<sequence length="81" mass="9371">MRSAEYVEEDDYRCQMGGLSLKELRLNRIQIIVTQPLKNLGGLDGLPIFGLISYTPKYDVHFVFPTRRRFPSLRKLIIGES</sequence>
<evidence type="ECO:0000313" key="1">
    <source>
        <dbReference type="EMBL" id="KAG5620284.1"/>
    </source>
</evidence>
<reference evidence="1 2" key="1">
    <citation type="submission" date="2020-09" db="EMBL/GenBank/DDBJ databases">
        <title>De no assembly of potato wild relative species, Solanum commersonii.</title>
        <authorList>
            <person name="Cho K."/>
        </authorList>
    </citation>
    <scope>NUCLEOTIDE SEQUENCE [LARGE SCALE GENOMIC DNA]</scope>
    <source>
        <strain evidence="1">LZ3.2</strain>
        <tissue evidence="1">Leaf</tissue>
    </source>
</reference>
<dbReference type="Proteomes" id="UP000824120">
    <property type="component" value="Chromosome 2"/>
</dbReference>
<organism evidence="1 2">
    <name type="scientific">Solanum commersonii</name>
    <name type="common">Commerson's wild potato</name>
    <name type="synonym">Commerson's nightshade</name>
    <dbReference type="NCBI Taxonomy" id="4109"/>
    <lineage>
        <taxon>Eukaryota</taxon>
        <taxon>Viridiplantae</taxon>
        <taxon>Streptophyta</taxon>
        <taxon>Embryophyta</taxon>
        <taxon>Tracheophyta</taxon>
        <taxon>Spermatophyta</taxon>
        <taxon>Magnoliopsida</taxon>
        <taxon>eudicotyledons</taxon>
        <taxon>Gunneridae</taxon>
        <taxon>Pentapetalae</taxon>
        <taxon>asterids</taxon>
        <taxon>lamiids</taxon>
        <taxon>Solanales</taxon>
        <taxon>Solanaceae</taxon>
        <taxon>Solanoideae</taxon>
        <taxon>Solaneae</taxon>
        <taxon>Solanum</taxon>
    </lineage>
</organism>
<dbReference type="AlphaFoldDB" id="A0A9J6A7R1"/>